<dbReference type="Proteomes" id="UP000297322">
    <property type="component" value="Unassembled WGS sequence"/>
</dbReference>
<evidence type="ECO:0000259" key="3">
    <source>
        <dbReference type="Pfam" id="PF23357"/>
    </source>
</evidence>
<gene>
    <name evidence="4" type="ORF">E4T65_21180</name>
</gene>
<keyword evidence="1" id="KW-1133">Transmembrane helix</keyword>
<keyword evidence="1" id="KW-0472">Membrane</keyword>
<evidence type="ECO:0000313" key="4">
    <source>
        <dbReference type="EMBL" id="TFW41612.1"/>
    </source>
</evidence>
<reference evidence="4 5" key="1">
    <citation type="submission" date="2019-03" db="EMBL/GenBank/DDBJ databases">
        <title>Biocontrol and xenobiotic degradation properties of endophytic Pseudomonas fluorescens strain BRZ63.</title>
        <authorList>
            <person name="Chlebek D.A."/>
            <person name="Pinski A."/>
            <person name="Zur J.P."/>
            <person name="Michalska J."/>
            <person name="Hupert-Kocurek K.T."/>
        </authorList>
    </citation>
    <scope>NUCLEOTIDE SEQUENCE [LARGE SCALE GENOMIC DNA]</scope>
    <source>
        <strain evidence="4 5">BRZ63</strain>
    </source>
</reference>
<dbReference type="InterPro" id="IPR055396">
    <property type="entry name" value="DUF7088"/>
</dbReference>
<keyword evidence="1" id="KW-0812">Transmembrane</keyword>
<evidence type="ECO:0000259" key="2">
    <source>
        <dbReference type="Pfam" id="PF09822"/>
    </source>
</evidence>
<accession>A0A4Y9TEW0</accession>
<proteinExistence type="predicted"/>
<feature type="domain" description="ABC-type uncharacterised transport system" evidence="2">
    <location>
        <begin position="169"/>
        <end position="425"/>
    </location>
</feature>
<dbReference type="Pfam" id="PF23357">
    <property type="entry name" value="DUF7088"/>
    <property type="match status" value="1"/>
</dbReference>
<dbReference type="AlphaFoldDB" id="A0A4Y9TEW0"/>
<dbReference type="EMBL" id="SPVI01000013">
    <property type="protein sequence ID" value="TFW41612.1"/>
    <property type="molecule type" value="Genomic_DNA"/>
</dbReference>
<evidence type="ECO:0000256" key="1">
    <source>
        <dbReference type="SAM" id="Phobius"/>
    </source>
</evidence>
<sequence>MRSTLRTGMTLTVILLLFLAFNLVWVAKIPDIRWDFSEKKIHTLSPSVHSLLVSLNSPLDLYYFNAHNTPTRSDALKRYGKRIEDRLREYEKAAKGMINLHVIDPEPFSEDAYKAGLFGLNGETGFMGLIGTRANRGAQRIESFSLDREPLLEYEISQLISRLQHPQPPTVGLLPGLTLDETSGRLLGELQQHFKVVNLGTTTDRVPENVQTLMVVYPQALSERTLYAIEQFVLKGGRLMMFIDPINEQDSTPSVVNPKLDELLAAWGIQLPADKLLIDNHYAMSQTQGAGKPTVQHPARLNLPRQAMNTHDISTRKVNTVTVSSSGALFQRKKARTTFTPLLQSSRHSALLETERFASATTFSSVFEEASTAAQRHVIAARIEGPAYSAFLDGMAGQPPGLQQAANIHVVVVTDTDLLTDQVSNWASDSNALFVLNTLDNLAAPDTLANIRPRAAAQGSTSKLGRLRDDAARAYHQQAIELEQRLQRTEREWQRLSPQALAPGPQAVDTNSTLQALNKERLRLPIELHALKVKTYAPVHRMEQTIKGVLSLAMPLTWCLLAWFIFLRQRRRLRHEAVLY</sequence>
<dbReference type="InterPro" id="IPR019196">
    <property type="entry name" value="ABC_transp_unknown"/>
</dbReference>
<feature type="domain" description="DUF7088" evidence="3">
    <location>
        <begin position="38"/>
        <end position="122"/>
    </location>
</feature>
<feature type="transmembrane region" description="Helical" evidence="1">
    <location>
        <begin position="548"/>
        <end position="567"/>
    </location>
</feature>
<dbReference type="Pfam" id="PF09822">
    <property type="entry name" value="ABC_transp_aux"/>
    <property type="match status" value="1"/>
</dbReference>
<protein>
    <submittedName>
        <fullName evidence="4">ABC transporter</fullName>
    </submittedName>
</protein>
<evidence type="ECO:0000313" key="5">
    <source>
        <dbReference type="Proteomes" id="UP000297322"/>
    </source>
</evidence>
<name>A0A4Y9TEW0_PSEFL</name>
<dbReference type="RefSeq" id="WP_065876601.1">
    <property type="nucleotide sequence ID" value="NZ_SPVI01000013.1"/>
</dbReference>
<comment type="caution">
    <text evidence="4">The sequence shown here is derived from an EMBL/GenBank/DDBJ whole genome shotgun (WGS) entry which is preliminary data.</text>
</comment>
<organism evidence="4 5">
    <name type="scientific">Pseudomonas fluorescens</name>
    <dbReference type="NCBI Taxonomy" id="294"/>
    <lineage>
        <taxon>Bacteria</taxon>
        <taxon>Pseudomonadati</taxon>
        <taxon>Pseudomonadota</taxon>
        <taxon>Gammaproteobacteria</taxon>
        <taxon>Pseudomonadales</taxon>
        <taxon>Pseudomonadaceae</taxon>
        <taxon>Pseudomonas</taxon>
    </lineage>
</organism>